<evidence type="ECO:0000313" key="9">
    <source>
        <dbReference type="EMBL" id="AZV76945.1"/>
    </source>
</evidence>
<keyword evidence="2" id="KW-0540">Nuclease</keyword>
<evidence type="ECO:0000256" key="6">
    <source>
        <dbReference type="ARBA" id="ARBA00022842"/>
    </source>
</evidence>
<protein>
    <submittedName>
        <fullName evidence="9">Ribonuclease G</fullName>
    </submittedName>
</protein>
<dbReference type="GO" id="GO:0004519">
    <property type="term" value="F:endonuclease activity"/>
    <property type="evidence" value="ECO:0007669"/>
    <property type="project" value="UniProtKB-KW"/>
</dbReference>
<evidence type="ECO:0000256" key="2">
    <source>
        <dbReference type="ARBA" id="ARBA00022722"/>
    </source>
</evidence>
<reference evidence="9 10" key="1">
    <citation type="submission" date="2018-10" db="EMBL/GenBank/DDBJ databases">
        <title>Parasedimentitalea marina sp. nov., a psychrophilic bacterium isolated from deep seawater of the New Britain Trench.</title>
        <authorList>
            <person name="Cao J."/>
        </authorList>
    </citation>
    <scope>NUCLEOTIDE SEQUENCE [LARGE SCALE GENOMIC DNA]</scope>
    <source>
        <strain evidence="9 10">W43</strain>
    </source>
</reference>
<feature type="domain" description="RNA-binding protein AU-1/Ribonuclease E/G" evidence="8">
    <location>
        <begin position="207"/>
        <end position="330"/>
    </location>
</feature>
<dbReference type="AlphaFoldDB" id="A0A3T0MYV6"/>
<evidence type="ECO:0000259" key="8">
    <source>
        <dbReference type="Pfam" id="PF10150"/>
    </source>
</evidence>
<evidence type="ECO:0000256" key="5">
    <source>
        <dbReference type="ARBA" id="ARBA00022801"/>
    </source>
</evidence>
<keyword evidence="6" id="KW-0460">Magnesium</keyword>
<dbReference type="Proteomes" id="UP000283063">
    <property type="component" value="Chromosome"/>
</dbReference>
<evidence type="ECO:0000256" key="3">
    <source>
        <dbReference type="ARBA" id="ARBA00022723"/>
    </source>
</evidence>
<keyword evidence="4" id="KW-0255">Endonuclease</keyword>
<dbReference type="GO" id="GO:0005737">
    <property type="term" value="C:cytoplasm"/>
    <property type="evidence" value="ECO:0007669"/>
    <property type="project" value="TreeGrafter"/>
</dbReference>
<evidence type="ECO:0000256" key="1">
    <source>
        <dbReference type="ARBA" id="ARBA00001946"/>
    </source>
</evidence>
<name>A0A3T0MYV6_9RHOB</name>
<dbReference type="GO" id="GO:0004540">
    <property type="term" value="F:RNA nuclease activity"/>
    <property type="evidence" value="ECO:0007669"/>
    <property type="project" value="InterPro"/>
</dbReference>
<dbReference type="EMBL" id="CP033219">
    <property type="protein sequence ID" value="AZV76945.1"/>
    <property type="molecule type" value="Genomic_DNA"/>
</dbReference>
<evidence type="ECO:0000256" key="4">
    <source>
        <dbReference type="ARBA" id="ARBA00022759"/>
    </source>
</evidence>
<dbReference type="KEGG" id="sedi:EBB79_02890"/>
<dbReference type="GO" id="GO:0006364">
    <property type="term" value="P:rRNA processing"/>
    <property type="evidence" value="ECO:0007669"/>
    <property type="project" value="TreeGrafter"/>
</dbReference>
<organism evidence="9 10">
    <name type="scientific">Parasedimentitalea marina</name>
    <dbReference type="NCBI Taxonomy" id="2483033"/>
    <lineage>
        <taxon>Bacteria</taxon>
        <taxon>Pseudomonadati</taxon>
        <taxon>Pseudomonadota</taxon>
        <taxon>Alphaproteobacteria</taxon>
        <taxon>Rhodobacterales</taxon>
        <taxon>Paracoccaceae</taxon>
        <taxon>Parasedimentitalea</taxon>
    </lineage>
</organism>
<sequence length="344" mass="36803">MKGRTIILDHLGDREAAALMVDGKLDDFLIESDLPSPGTIYRARADRPVKGQGGMFLSTPDGPAFLRQVKGLAPGQMLLVQVTGYAEDGKAIPVTQKILFKSRYAIVTPEAPGLNISRSIRDEGERDRLLEIAHEVMGDSAHGLILRSACDGAEADAIAEDIAAMADMAAAVMSDDGSEPQALTEGDTPHLLAWRDWSESADVEREVGSFEHHGVLDALEAVRGIHVPLSGGAFLYIEPTRALVAVDVNTGSDVSLAAGVKANMACAKALPRALRVRGLGGQIVLDLAPMPKKDRRAFETSLRAAFRSDGEETLLVGWTPLGHYELQRKRGRVAVTGILNEVLG</sequence>
<dbReference type="OrthoDB" id="9804278at2"/>
<evidence type="ECO:0000313" key="10">
    <source>
        <dbReference type="Proteomes" id="UP000283063"/>
    </source>
</evidence>
<comment type="cofactor">
    <cofactor evidence="1">
        <name>Mg(2+)</name>
        <dbReference type="ChEBI" id="CHEBI:18420"/>
    </cofactor>
</comment>
<feature type="domain" description="RNA-binding protein AU-1/Ribonuclease E/G" evidence="8">
    <location>
        <begin position="101"/>
        <end position="196"/>
    </location>
</feature>
<dbReference type="PANTHER" id="PTHR30001:SF1">
    <property type="entry name" value="RIBONUCLEASE E_G-LIKE PROTEIN, CHLOROPLASTIC"/>
    <property type="match status" value="1"/>
</dbReference>
<dbReference type="GO" id="GO:0003723">
    <property type="term" value="F:RNA binding"/>
    <property type="evidence" value="ECO:0007669"/>
    <property type="project" value="UniProtKB-KW"/>
</dbReference>
<dbReference type="PANTHER" id="PTHR30001">
    <property type="entry name" value="RIBONUCLEASE"/>
    <property type="match status" value="1"/>
</dbReference>
<dbReference type="InterPro" id="IPR019307">
    <property type="entry name" value="RNA-bd_AU-1/RNase_E/G"/>
</dbReference>
<dbReference type="RefSeq" id="WP_127747475.1">
    <property type="nucleotide sequence ID" value="NZ_CP033219.1"/>
</dbReference>
<gene>
    <name evidence="9" type="ORF">EBB79_02890</name>
</gene>
<dbReference type="GO" id="GO:0016787">
    <property type="term" value="F:hydrolase activity"/>
    <property type="evidence" value="ECO:0007669"/>
    <property type="project" value="UniProtKB-KW"/>
</dbReference>
<accession>A0A3T0MYV6</accession>
<dbReference type="GO" id="GO:0046872">
    <property type="term" value="F:metal ion binding"/>
    <property type="evidence" value="ECO:0007669"/>
    <property type="project" value="UniProtKB-KW"/>
</dbReference>
<evidence type="ECO:0000256" key="7">
    <source>
        <dbReference type="ARBA" id="ARBA00022884"/>
    </source>
</evidence>
<dbReference type="InterPro" id="IPR004659">
    <property type="entry name" value="RNase_E/G"/>
</dbReference>
<proteinExistence type="predicted"/>
<keyword evidence="7" id="KW-0694">RNA-binding</keyword>
<keyword evidence="3" id="KW-0479">Metal-binding</keyword>
<dbReference type="Pfam" id="PF10150">
    <property type="entry name" value="RNase_E_G"/>
    <property type="match status" value="2"/>
</dbReference>
<keyword evidence="5" id="KW-0378">Hydrolase</keyword>
<keyword evidence="10" id="KW-1185">Reference proteome</keyword>